<feature type="domain" description="Uracil-DNA glycosylase-like" evidence="1">
    <location>
        <begin position="43"/>
        <end position="199"/>
    </location>
</feature>
<evidence type="ECO:0000313" key="2">
    <source>
        <dbReference type="EMBL" id="XBS21564.1"/>
    </source>
</evidence>
<name>A0AAU7NX68_9GAMM</name>
<dbReference type="CDD" id="cd10033">
    <property type="entry name" value="UDG_like"/>
    <property type="match status" value="1"/>
</dbReference>
<gene>
    <name evidence="2" type="ORF">Q9L42_005420</name>
</gene>
<sequence>MYHYSLFACHEERHSMSSFESLLTEVQDCRICAAHLPHGPRPILQMHPQARILIASQAPGTKVHESGIPFDDASGDRLREWMGVTREVFYDSKQIAILPMGLCFPGTGKYGDLPPRPECAETWRDQLLGHLHHLEVTLIVGQYAQAYHINEVRASLTETVRGWQSHWPKIVPLPHPSPRNNIWLSQNPWFEKELLPMLKQRITEALER</sequence>
<keyword evidence="3" id="KW-1185">Reference proteome</keyword>
<dbReference type="RefSeq" id="WP_305909450.1">
    <property type="nucleotide sequence ID" value="NZ_CP157743.1"/>
</dbReference>
<dbReference type="Proteomes" id="UP001225378">
    <property type="component" value="Chromosome"/>
</dbReference>
<dbReference type="SMART" id="SM00987">
    <property type="entry name" value="UreE_C"/>
    <property type="match status" value="1"/>
</dbReference>
<dbReference type="Gene3D" id="3.40.470.10">
    <property type="entry name" value="Uracil-DNA glycosylase-like domain"/>
    <property type="match status" value="1"/>
</dbReference>
<dbReference type="InterPro" id="IPR047124">
    <property type="entry name" value="HI_0220.2"/>
</dbReference>
<proteinExistence type="predicted"/>
<dbReference type="InterPro" id="IPR036895">
    <property type="entry name" value="Uracil-DNA_glycosylase-like_sf"/>
</dbReference>
<dbReference type="Pfam" id="PF03167">
    <property type="entry name" value="UDG"/>
    <property type="match status" value="1"/>
</dbReference>
<organism evidence="2 3">
    <name type="scientific">Methylomarinum roseum</name>
    <dbReference type="NCBI Taxonomy" id="3067653"/>
    <lineage>
        <taxon>Bacteria</taxon>
        <taxon>Pseudomonadati</taxon>
        <taxon>Pseudomonadota</taxon>
        <taxon>Gammaproteobacteria</taxon>
        <taxon>Methylococcales</taxon>
        <taxon>Methylococcaceae</taxon>
        <taxon>Methylomarinum</taxon>
    </lineage>
</organism>
<accession>A0AAU7NX68</accession>
<dbReference type="AlphaFoldDB" id="A0AAU7NX68"/>
<dbReference type="PANTHER" id="PTHR42160">
    <property type="entry name" value="URACIL-DNA GLYCOSYLASE SUPERFAMILY PROTEIN"/>
    <property type="match status" value="1"/>
</dbReference>
<dbReference type="PANTHER" id="PTHR42160:SF1">
    <property type="entry name" value="URACIL-DNA GLYCOSYLASE SUPERFAMILY PROTEIN"/>
    <property type="match status" value="1"/>
</dbReference>
<dbReference type="KEGG" id="mech:Q9L42_005420"/>
<dbReference type="EMBL" id="CP157743">
    <property type="protein sequence ID" value="XBS21564.1"/>
    <property type="molecule type" value="Genomic_DNA"/>
</dbReference>
<protein>
    <submittedName>
        <fullName evidence="2">Uracil-DNA glycosylase family protein</fullName>
    </submittedName>
</protein>
<dbReference type="SMART" id="SM00986">
    <property type="entry name" value="UDG"/>
    <property type="match status" value="1"/>
</dbReference>
<dbReference type="InterPro" id="IPR005122">
    <property type="entry name" value="Uracil-DNA_glycosylase-like"/>
</dbReference>
<reference evidence="2 3" key="1">
    <citation type="journal article" date="2024" name="Microbiology">
        <title>Methylomarinum rosea sp. nov., a novel halophilic methanotrophic bacterium from the hypersaline Lake Elton.</title>
        <authorList>
            <person name="Suleimanov R.Z."/>
            <person name="Oshkin I.Y."/>
            <person name="Danilova O.V."/>
            <person name="Suzina N.E."/>
            <person name="Dedysh S.N."/>
        </authorList>
    </citation>
    <scope>NUCLEOTIDE SEQUENCE [LARGE SCALE GENOMIC DNA]</scope>
    <source>
        <strain evidence="2 3">Ch1-1</strain>
    </source>
</reference>
<evidence type="ECO:0000313" key="3">
    <source>
        <dbReference type="Proteomes" id="UP001225378"/>
    </source>
</evidence>
<dbReference type="SUPFAM" id="SSF52141">
    <property type="entry name" value="Uracil-DNA glycosylase-like"/>
    <property type="match status" value="1"/>
</dbReference>
<evidence type="ECO:0000259" key="1">
    <source>
        <dbReference type="SMART" id="SM00986"/>
    </source>
</evidence>